<dbReference type="PANTHER" id="PTHR19861">
    <property type="entry name" value="WD40 REPEAT PROTEIN SWD2"/>
    <property type="match status" value="1"/>
</dbReference>
<dbReference type="GO" id="GO:0003682">
    <property type="term" value="F:chromatin binding"/>
    <property type="evidence" value="ECO:0007669"/>
    <property type="project" value="TreeGrafter"/>
</dbReference>
<keyword evidence="6" id="KW-0677">Repeat</keyword>
<keyword evidence="13" id="KW-0396">Initiation factor</keyword>
<dbReference type="GO" id="GO:0016887">
    <property type="term" value="F:ATP hydrolysis activity"/>
    <property type="evidence" value="ECO:0007669"/>
    <property type="project" value="UniProtKB-UniRule"/>
</dbReference>
<feature type="binding site" evidence="11">
    <location>
        <position position="471"/>
    </location>
    <ligand>
        <name>ATP</name>
        <dbReference type="ChEBI" id="CHEBI:30616"/>
    </ligand>
</feature>
<dbReference type="EMBL" id="JABANP010000237">
    <property type="protein sequence ID" value="KAF4686054.1"/>
    <property type="molecule type" value="Genomic_DNA"/>
</dbReference>
<dbReference type="InterPro" id="IPR020618">
    <property type="entry name" value="Adenyl_kinase_AK6"/>
</dbReference>
<keyword evidence="4 12" id="KW-0853">WD repeat</keyword>
<feature type="binding site" evidence="11">
    <location>
        <position position="468"/>
    </location>
    <ligand>
        <name>ATP</name>
        <dbReference type="ChEBI" id="CHEBI:30616"/>
    </ligand>
</feature>
<evidence type="ECO:0000256" key="6">
    <source>
        <dbReference type="ARBA" id="ARBA00022737"/>
    </source>
</evidence>
<evidence type="ECO:0000256" key="7">
    <source>
        <dbReference type="ARBA" id="ARBA00022741"/>
    </source>
</evidence>
<evidence type="ECO:0000256" key="10">
    <source>
        <dbReference type="ARBA" id="ARBA00023242"/>
    </source>
</evidence>
<evidence type="ECO:0000313" key="14">
    <source>
        <dbReference type="Proteomes" id="UP000541610"/>
    </source>
</evidence>
<dbReference type="GO" id="GO:0042274">
    <property type="term" value="P:ribosomal small subunit biogenesis"/>
    <property type="evidence" value="ECO:0007669"/>
    <property type="project" value="UniProtKB-UniRule"/>
</dbReference>
<evidence type="ECO:0000256" key="11">
    <source>
        <dbReference type="HAMAP-Rule" id="MF_03173"/>
    </source>
</evidence>
<dbReference type="SMART" id="SM00320">
    <property type="entry name" value="WD40"/>
    <property type="match status" value="5"/>
</dbReference>
<comment type="similarity">
    <text evidence="11">Belongs to the adenylate kinase family. AK6 subfamily.</text>
</comment>
<evidence type="ECO:0000256" key="1">
    <source>
        <dbReference type="ARBA" id="ARBA00005616"/>
    </source>
</evidence>
<dbReference type="GO" id="GO:0003743">
    <property type="term" value="F:translation initiation factor activity"/>
    <property type="evidence" value="ECO:0007669"/>
    <property type="project" value="UniProtKB-KW"/>
</dbReference>
<comment type="subcellular location">
    <subcellularLocation>
        <location evidence="11">Cytoplasm</location>
    </subcellularLocation>
    <subcellularLocation>
        <location evidence="11">Nucleus</location>
    </subcellularLocation>
</comment>
<dbReference type="Pfam" id="PF00400">
    <property type="entry name" value="WD40"/>
    <property type="match status" value="3"/>
</dbReference>
<organism evidence="13 14">
    <name type="scientific">Perkinsus olseni</name>
    <name type="common">Perkinsus atlanticus</name>
    <dbReference type="NCBI Taxonomy" id="32597"/>
    <lineage>
        <taxon>Eukaryota</taxon>
        <taxon>Sar</taxon>
        <taxon>Alveolata</taxon>
        <taxon>Perkinsozoa</taxon>
        <taxon>Perkinsea</taxon>
        <taxon>Perkinsida</taxon>
        <taxon>Perkinsidae</taxon>
        <taxon>Perkinsus</taxon>
    </lineage>
</organism>
<evidence type="ECO:0000256" key="12">
    <source>
        <dbReference type="PROSITE-ProRule" id="PRU00221"/>
    </source>
</evidence>
<gene>
    <name evidence="13" type="primary">TAF9</name>
    <name evidence="13" type="ORF">FOZ60_005752</name>
</gene>
<keyword evidence="2 11" id="KW-0690">Ribosome biogenesis</keyword>
<evidence type="ECO:0000256" key="5">
    <source>
        <dbReference type="ARBA" id="ARBA00022679"/>
    </source>
</evidence>
<dbReference type="OrthoDB" id="27537at2759"/>
<dbReference type="Gene3D" id="3.40.50.300">
    <property type="entry name" value="P-loop containing nucleotide triphosphate hydrolases"/>
    <property type="match status" value="1"/>
</dbReference>
<dbReference type="InterPro" id="IPR015943">
    <property type="entry name" value="WD40/YVTN_repeat-like_dom_sf"/>
</dbReference>
<keyword evidence="8 11" id="KW-0418">Kinase</keyword>
<comment type="catalytic activity">
    <reaction evidence="11">
        <text>AMP + ATP = 2 ADP</text>
        <dbReference type="Rhea" id="RHEA:12973"/>
        <dbReference type="ChEBI" id="CHEBI:30616"/>
        <dbReference type="ChEBI" id="CHEBI:456215"/>
        <dbReference type="ChEBI" id="CHEBI:456216"/>
        <dbReference type="EC" id="2.7.4.3"/>
    </reaction>
</comment>
<protein>
    <recommendedName>
        <fullName evidence="11">Adenylate kinase isoenzyme 6 homolog</fullName>
        <shortName evidence="11">AK6</shortName>
        <ecNumber evidence="11">2.7.4.3</ecNumber>
    </recommendedName>
    <alternativeName>
        <fullName evidence="11">Dual activity adenylate kinase/ATPase</fullName>
        <shortName evidence="11">AK/ATPase</shortName>
    </alternativeName>
</protein>
<feature type="region of interest" description="NMPbind" evidence="11">
    <location>
        <begin position="487"/>
        <end position="510"/>
    </location>
</feature>
<feature type="binding site" evidence="11">
    <location>
        <position position="466"/>
    </location>
    <ligand>
        <name>ATP</name>
        <dbReference type="ChEBI" id="CHEBI:30616"/>
    </ligand>
</feature>
<feature type="region of interest" description="LID" evidence="11">
    <location>
        <begin position="564"/>
        <end position="574"/>
    </location>
</feature>
<keyword evidence="5 11" id="KW-0808">Transferase</keyword>
<dbReference type="HAMAP" id="MF_00039">
    <property type="entry name" value="Adenylate_kinase_AK6"/>
    <property type="match status" value="1"/>
</dbReference>
<comment type="catalytic activity">
    <reaction evidence="11">
        <text>ATP + H2O = ADP + phosphate + H(+)</text>
        <dbReference type="Rhea" id="RHEA:13065"/>
        <dbReference type="ChEBI" id="CHEBI:15377"/>
        <dbReference type="ChEBI" id="CHEBI:15378"/>
        <dbReference type="ChEBI" id="CHEBI:30616"/>
        <dbReference type="ChEBI" id="CHEBI:43474"/>
        <dbReference type="ChEBI" id="CHEBI:456216"/>
    </reaction>
</comment>
<evidence type="ECO:0000256" key="3">
    <source>
        <dbReference type="ARBA" id="ARBA00022552"/>
    </source>
</evidence>
<dbReference type="InterPro" id="IPR027417">
    <property type="entry name" value="P-loop_NTPase"/>
</dbReference>
<feature type="binding site" evidence="11">
    <location>
        <position position="470"/>
    </location>
    <ligand>
        <name>ATP</name>
        <dbReference type="ChEBI" id="CHEBI:30616"/>
    </ligand>
</feature>
<dbReference type="Gene3D" id="2.130.10.10">
    <property type="entry name" value="YVTN repeat-like/Quinoprotein amine dehydrogenase"/>
    <property type="match status" value="2"/>
</dbReference>
<dbReference type="EC" id="2.7.4.3" evidence="11"/>
<comment type="function">
    <text evidence="11">Broad-specificity nucleoside monophosphate (NMP) kinase that catalyzes the reversible transfer of the terminal phosphate group between nucleoside triphosphates and monophosphates. Has also ATPase activity. Involved in the late cytoplasmic maturation steps of the 40S ribosomal particles, specifically 18S rRNA maturation. While NMP activity is not required for ribosome maturation, ATPase activity is. Associates transiently with small ribosomal subunit protein uS11. ATP hydrolysis breaks the interaction with uS11. May temporarily remove uS11 from the ribosome to enable a conformational change of the ribosomal RNA that is needed for the final maturation step of the small ribosomal subunit. Its NMP activity may have a role in nuclear energy homeostasis.</text>
</comment>
<dbReference type="InterPro" id="IPR001680">
    <property type="entry name" value="WD40_rpt"/>
</dbReference>
<keyword evidence="11" id="KW-0963">Cytoplasm</keyword>
<dbReference type="SUPFAM" id="SSF50978">
    <property type="entry name" value="WD40 repeat-like"/>
    <property type="match status" value="1"/>
</dbReference>
<evidence type="ECO:0000256" key="8">
    <source>
        <dbReference type="ARBA" id="ARBA00022777"/>
    </source>
</evidence>
<comment type="similarity">
    <text evidence="1">Belongs to the WD repeat SWD2 family.</text>
</comment>
<keyword evidence="7 11" id="KW-0547">Nucleotide-binding</keyword>
<dbReference type="Proteomes" id="UP000541610">
    <property type="component" value="Unassembled WGS sequence"/>
</dbReference>
<dbReference type="GO" id="GO:0048188">
    <property type="term" value="C:Set1C/COMPASS complex"/>
    <property type="evidence" value="ECO:0007669"/>
    <property type="project" value="TreeGrafter"/>
</dbReference>
<keyword evidence="13" id="KW-0648">Protein biosynthesis</keyword>
<sequence>MYKGSKAGGSGSKSAATAAAAAAAPAPIGLTDDILSNMAVGKVFKDATKRVNSIDFTSDGRYLIASSDDESVSIYDTEKGSRHKLLYSRKYGCDNIQFVHSGTNSALCSSRVDFDHSLRYWDLYENKFLRYFKGHTGPVSSLKVHPYEDQFLSTSLSTASGGDSTCLMWDLRKERPVARVYSQEQVAKGLVKVGSSTGSLGGPCATYDTQGLVFAVSSSTPTGDGKKPIAKVHMFDNRQFERGEFEAFDLSPFTQGSPLRSMLFSPCGKYLLCSTAAGDLFAIDSFSGRLRATYKFDDAHLQSGSQTFKSLPERDGLRPTFSPDARYVLCGVPGGSIYVWPILSKGAQEQAMSEDPANVQACEPKPVGILKGHSGYPRCVKFSPTRSLIASAAAAVALWIPKQFTAPIGTQTDPVAIAKQQSLSSFSSTSCECVGIGCMHGRVFLSIFCLLPAAMPYSVLVAGTPGVGKSTFSRELGSAMGSCRVMELGKIIAAEHLYSEWDDDHNCSIFDEEAVEQHLENLGVFGKENVVVDFHSPDFLPPDWFDLVVVLRCSTDALWSRLEQRHYTEAKIKENVECEIFQTILDDCREHFGDDKVLELQSVSIEDIATNVQSVLAKLAAATNGVH</sequence>
<reference evidence="13 14" key="1">
    <citation type="submission" date="2020-04" db="EMBL/GenBank/DDBJ databases">
        <title>Perkinsus olseni comparative genomics.</title>
        <authorList>
            <person name="Bogema D.R."/>
        </authorList>
    </citation>
    <scope>NUCLEOTIDE SEQUENCE [LARGE SCALE GENOMIC DNA]</scope>
    <source>
        <strain evidence="13">00978-12</strain>
    </source>
</reference>
<keyword evidence="3 11" id="KW-0698">rRNA processing</keyword>
<dbReference type="PANTHER" id="PTHR19861:SF0">
    <property type="entry name" value="WD REPEAT-CONTAINING PROTEIN 82"/>
    <property type="match status" value="1"/>
</dbReference>
<name>A0A7J6NQB5_PEROL</name>
<accession>A0A7J6NQB5</accession>
<dbReference type="SUPFAM" id="SSF52540">
    <property type="entry name" value="P-loop containing nucleoside triphosphate hydrolases"/>
    <property type="match status" value="1"/>
</dbReference>
<dbReference type="Pfam" id="PF13238">
    <property type="entry name" value="AAA_18"/>
    <property type="match status" value="1"/>
</dbReference>
<evidence type="ECO:0000313" key="13">
    <source>
        <dbReference type="EMBL" id="KAF4686054.1"/>
    </source>
</evidence>
<dbReference type="InterPro" id="IPR037867">
    <property type="entry name" value="Swd2/WDR82"/>
</dbReference>
<keyword evidence="9 11" id="KW-0067">ATP-binding</keyword>
<feature type="repeat" description="WD" evidence="12">
    <location>
        <begin position="44"/>
        <end position="85"/>
    </location>
</feature>
<evidence type="ECO:0000256" key="2">
    <source>
        <dbReference type="ARBA" id="ARBA00022517"/>
    </source>
</evidence>
<comment type="subunit">
    <text evidence="11">Interacts with small ribosomal subunit protein uS11. Not a structural component of 43S pre-ribosomes, but transiently interacts with them by binding to uS11.</text>
</comment>
<feature type="binding site" evidence="11">
    <location>
        <position position="565"/>
    </location>
    <ligand>
        <name>ATP</name>
        <dbReference type="ChEBI" id="CHEBI:30616"/>
    </ligand>
</feature>
<dbReference type="GO" id="GO:0005737">
    <property type="term" value="C:cytoplasm"/>
    <property type="evidence" value="ECO:0007669"/>
    <property type="project" value="UniProtKB-SubCell"/>
</dbReference>
<dbReference type="AlphaFoldDB" id="A0A7J6NQB5"/>
<dbReference type="PROSITE" id="PS50082">
    <property type="entry name" value="WD_REPEATS_2"/>
    <property type="match status" value="1"/>
</dbReference>
<evidence type="ECO:0000256" key="9">
    <source>
        <dbReference type="ARBA" id="ARBA00022840"/>
    </source>
</evidence>
<proteinExistence type="inferred from homology"/>
<feature type="binding site" evidence="11">
    <location>
        <position position="469"/>
    </location>
    <ligand>
        <name>ATP</name>
        <dbReference type="ChEBI" id="CHEBI:30616"/>
    </ligand>
</feature>
<keyword evidence="10 11" id="KW-0539">Nucleus</keyword>
<dbReference type="InterPro" id="IPR036322">
    <property type="entry name" value="WD40_repeat_dom_sf"/>
</dbReference>
<dbReference type="GO" id="GO:0004017">
    <property type="term" value="F:AMP kinase activity"/>
    <property type="evidence" value="ECO:0007669"/>
    <property type="project" value="UniProtKB-UniRule"/>
</dbReference>
<dbReference type="GO" id="GO:0006364">
    <property type="term" value="P:rRNA processing"/>
    <property type="evidence" value="ECO:0007669"/>
    <property type="project" value="UniProtKB-KW"/>
</dbReference>
<evidence type="ECO:0000256" key="4">
    <source>
        <dbReference type="ARBA" id="ARBA00022574"/>
    </source>
</evidence>
<comment type="caution">
    <text evidence="13">The sequence shown here is derived from an EMBL/GenBank/DDBJ whole genome shotgun (WGS) entry which is preliminary data.</text>
</comment>
<dbReference type="GO" id="GO:0005524">
    <property type="term" value="F:ATP binding"/>
    <property type="evidence" value="ECO:0007669"/>
    <property type="project" value="UniProtKB-KW"/>
</dbReference>
<comment type="caution">
    <text evidence="11">Lacks conserved residue(s) required for the propagation of feature annotation.</text>
</comment>